<sequence>MELVGAAEIRVMLGGISKQRVYVITSHRNFPDPVADLVQGKVWRKSDVAAWIREHRPELAED</sequence>
<name>A0ABS1XYP0_9ACTN</name>
<dbReference type="Proteomes" id="UP000601027">
    <property type="component" value="Unassembled WGS sequence"/>
</dbReference>
<dbReference type="EMBL" id="JAEVHM010000135">
    <property type="protein sequence ID" value="MBM0234371.1"/>
    <property type="molecule type" value="Genomic_DNA"/>
</dbReference>
<reference evidence="1 2" key="1">
    <citation type="submission" date="2021-01" db="EMBL/GenBank/DDBJ databases">
        <title>Draft genome sequence of Micromonospora sp. strain STR1_7.</title>
        <authorList>
            <person name="Karlyshev A."/>
            <person name="Jawad R."/>
        </authorList>
    </citation>
    <scope>NUCLEOTIDE SEQUENCE [LARGE SCALE GENOMIC DNA]</scope>
    <source>
        <strain evidence="1 2">STR1-7</strain>
    </source>
</reference>
<comment type="caution">
    <text evidence="1">The sequence shown here is derived from an EMBL/GenBank/DDBJ whole genome shotgun (WGS) entry which is preliminary data.</text>
</comment>
<protein>
    <recommendedName>
        <fullName evidence="3">DNA-binding protein</fullName>
    </recommendedName>
</protein>
<organism evidence="1 2">
    <name type="scientific">Micromonospora parastrephiae</name>
    <dbReference type="NCBI Taxonomy" id="2806101"/>
    <lineage>
        <taxon>Bacteria</taxon>
        <taxon>Bacillati</taxon>
        <taxon>Actinomycetota</taxon>
        <taxon>Actinomycetes</taxon>
        <taxon>Micromonosporales</taxon>
        <taxon>Micromonosporaceae</taxon>
        <taxon>Micromonospora</taxon>
    </lineage>
</organism>
<evidence type="ECO:0000313" key="2">
    <source>
        <dbReference type="Proteomes" id="UP000601027"/>
    </source>
</evidence>
<keyword evidence="2" id="KW-1185">Reference proteome</keyword>
<gene>
    <name evidence="1" type="ORF">JNW91_22550</name>
</gene>
<proteinExistence type="predicted"/>
<accession>A0ABS1XYP0</accession>
<evidence type="ECO:0008006" key="3">
    <source>
        <dbReference type="Google" id="ProtNLM"/>
    </source>
</evidence>
<dbReference type="RefSeq" id="WP_203177464.1">
    <property type="nucleotide sequence ID" value="NZ_JAEVHM010000135.1"/>
</dbReference>
<evidence type="ECO:0000313" key="1">
    <source>
        <dbReference type="EMBL" id="MBM0234371.1"/>
    </source>
</evidence>